<reference evidence="6" key="1">
    <citation type="submission" date="2023-03" db="EMBL/GenBank/DDBJ databases">
        <title>Massive genome expansion in bonnet fungi (Mycena s.s.) driven by repeated elements and novel gene families across ecological guilds.</title>
        <authorList>
            <consortium name="Lawrence Berkeley National Laboratory"/>
            <person name="Harder C.B."/>
            <person name="Miyauchi S."/>
            <person name="Viragh M."/>
            <person name="Kuo A."/>
            <person name="Thoen E."/>
            <person name="Andreopoulos B."/>
            <person name="Lu D."/>
            <person name="Skrede I."/>
            <person name="Drula E."/>
            <person name="Henrissat B."/>
            <person name="Morin E."/>
            <person name="Kohler A."/>
            <person name="Barry K."/>
            <person name="LaButti K."/>
            <person name="Morin E."/>
            <person name="Salamov A."/>
            <person name="Lipzen A."/>
            <person name="Mereny Z."/>
            <person name="Hegedus B."/>
            <person name="Baldrian P."/>
            <person name="Stursova M."/>
            <person name="Weitz H."/>
            <person name="Taylor A."/>
            <person name="Grigoriev I.V."/>
            <person name="Nagy L.G."/>
            <person name="Martin F."/>
            <person name="Kauserud H."/>
        </authorList>
    </citation>
    <scope>NUCLEOTIDE SEQUENCE</scope>
    <source>
        <strain evidence="6">9284</strain>
    </source>
</reference>
<dbReference type="GO" id="GO:0008757">
    <property type="term" value="F:S-adenosylmethionine-dependent methyltransferase activity"/>
    <property type="evidence" value="ECO:0007669"/>
    <property type="project" value="InterPro"/>
</dbReference>
<keyword evidence="3" id="KW-0808">Transferase</keyword>
<feature type="region of interest" description="Disordered" evidence="4">
    <location>
        <begin position="62"/>
        <end position="81"/>
    </location>
</feature>
<gene>
    <name evidence="6" type="ORF">FB45DRAFT_797109</name>
</gene>
<feature type="domain" description="Methyltransferase type 11" evidence="5">
    <location>
        <begin position="50"/>
        <end position="166"/>
    </location>
</feature>
<evidence type="ECO:0000259" key="5">
    <source>
        <dbReference type="Pfam" id="PF08241"/>
    </source>
</evidence>
<evidence type="ECO:0000256" key="1">
    <source>
        <dbReference type="ARBA" id="ARBA00008361"/>
    </source>
</evidence>
<dbReference type="PANTHER" id="PTHR44942:SF4">
    <property type="entry name" value="METHYLTRANSFERASE TYPE 11 DOMAIN-CONTAINING PROTEIN"/>
    <property type="match status" value="1"/>
</dbReference>
<feature type="region of interest" description="Disordered" evidence="4">
    <location>
        <begin position="402"/>
        <end position="426"/>
    </location>
</feature>
<dbReference type="CDD" id="cd02440">
    <property type="entry name" value="AdoMet_MTases"/>
    <property type="match status" value="1"/>
</dbReference>
<dbReference type="InterPro" id="IPR013216">
    <property type="entry name" value="Methyltransf_11"/>
</dbReference>
<evidence type="ECO:0000256" key="3">
    <source>
        <dbReference type="ARBA" id="ARBA00022679"/>
    </source>
</evidence>
<accession>A0AAD7BJH8</accession>
<name>A0AAD7BJH8_9AGAR</name>
<sequence>MSAFAKGAFNAAKYAASRPTYPRAVFDSVLAYHAESLRKPGVTAQWKKALDLGCGTGQATTELLRQPSPPEEQEDENFTETTPGFDQVIGVDPSAKMVAGGQAAAAALDLPESTLKFVQSAAEDLSFVEDKSVDLVIAAQAAHWFDWERMWPELSRVLKYGGTAAFWVYSEFRLPQYPHLTPLISEYAGTQGTNPYTTLGPHWEPGRKILANHLLDIAPPSTGWDDVTRVFFTGEHYPELPEPHLPAMMRKTMTWGGAGLHGYLKTFSALQSYHEAFPEDLERADGDIATRFLRTLMEKAEVPLGEEGENATVEVEWPLALVIARKELDPTDPWHIRLQSFQSRMNELKIPYDQESSESEDPTDLEQSREKLDKWIAVQEQVLQVVEDDLVALAEDETLMAEANEETAASESEEEQDEEPDVDEDSGFARYVTAIEETRTAVSWHLTFKGALDYSLDLAEEIETEGGLDNAAGVERWIELMNEKIGSLAPPDPAEGQEELTEEELAEITDEQMAGFEEAEALAGILAIVQELVESVPSEPIGDLVRGLYITSSAEVARQVLVE</sequence>
<dbReference type="Proteomes" id="UP001221142">
    <property type="component" value="Unassembled WGS sequence"/>
</dbReference>
<keyword evidence="7" id="KW-1185">Reference proteome</keyword>
<dbReference type="InterPro" id="IPR029063">
    <property type="entry name" value="SAM-dependent_MTases_sf"/>
</dbReference>
<organism evidence="6 7">
    <name type="scientific">Roridomyces roridus</name>
    <dbReference type="NCBI Taxonomy" id="1738132"/>
    <lineage>
        <taxon>Eukaryota</taxon>
        <taxon>Fungi</taxon>
        <taxon>Dikarya</taxon>
        <taxon>Basidiomycota</taxon>
        <taxon>Agaricomycotina</taxon>
        <taxon>Agaricomycetes</taxon>
        <taxon>Agaricomycetidae</taxon>
        <taxon>Agaricales</taxon>
        <taxon>Marasmiineae</taxon>
        <taxon>Mycenaceae</taxon>
        <taxon>Roridomyces</taxon>
    </lineage>
</organism>
<keyword evidence="2 6" id="KW-0489">Methyltransferase</keyword>
<evidence type="ECO:0000256" key="2">
    <source>
        <dbReference type="ARBA" id="ARBA00022603"/>
    </source>
</evidence>
<dbReference type="AlphaFoldDB" id="A0AAD7BJH8"/>
<evidence type="ECO:0000256" key="4">
    <source>
        <dbReference type="SAM" id="MobiDB-lite"/>
    </source>
</evidence>
<comment type="similarity">
    <text evidence="1">Belongs to the methyltransferase superfamily.</text>
</comment>
<feature type="compositionally biased region" description="Acidic residues" evidence="4">
    <location>
        <begin position="411"/>
        <end position="426"/>
    </location>
</feature>
<dbReference type="SUPFAM" id="SSF53335">
    <property type="entry name" value="S-adenosyl-L-methionine-dependent methyltransferases"/>
    <property type="match status" value="1"/>
</dbReference>
<dbReference type="GO" id="GO:0032259">
    <property type="term" value="P:methylation"/>
    <property type="evidence" value="ECO:0007669"/>
    <property type="project" value="UniProtKB-KW"/>
</dbReference>
<evidence type="ECO:0000313" key="7">
    <source>
        <dbReference type="Proteomes" id="UP001221142"/>
    </source>
</evidence>
<dbReference type="PANTHER" id="PTHR44942">
    <property type="entry name" value="METHYLTRANSF_11 DOMAIN-CONTAINING PROTEIN"/>
    <property type="match status" value="1"/>
</dbReference>
<dbReference type="Pfam" id="PF08241">
    <property type="entry name" value="Methyltransf_11"/>
    <property type="match status" value="1"/>
</dbReference>
<proteinExistence type="inferred from homology"/>
<dbReference type="EMBL" id="JARKIF010000014">
    <property type="protein sequence ID" value="KAJ7623185.1"/>
    <property type="molecule type" value="Genomic_DNA"/>
</dbReference>
<evidence type="ECO:0000313" key="6">
    <source>
        <dbReference type="EMBL" id="KAJ7623185.1"/>
    </source>
</evidence>
<comment type="caution">
    <text evidence="6">The sequence shown here is derived from an EMBL/GenBank/DDBJ whole genome shotgun (WGS) entry which is preliminary data.</text>
</comment>
<dbReference type="Gene3D" id="3.40.50.150">
    <property type="entry name" value="Vaccinia Virus protein VP39"/>
    <property type="match status" value="1"/>
</dbReference>
<protein>
    <submittedName>
        <fullName evidence="6">S-adenosyl-L-methionine-dependent methyltransferase</fullName>
    </submittedName>
</protein>
<dbReference type="InterPro" id="IPR051052">
    <property type="entry name" value="Diverse_substrate_MTase"/>
</dbReference>